<dbReference type="GO" id="GO:0043041">
    <property type="term" value="P:amino acid activation for nonribosomal peptide biosynthetic process"/>
    <property type="evidence" value="ECO:0007669"/>
    <property type="project" value="TreeGrafter"/>
</dbReference>
<dbReference type="SUPFAM" id="SSF47336">
    <property type="entry name" value="ACP-like"/>
    <property type="match status" value="1"/>
</dbReference>
<dbReference type="InterPro" id="IPR036736">
    <property type="entry name" value="ACP-like_sf"/>
</dbReference>
<dbReference type="GO" id="GO:0031177">
    <property type="term" value="F:phosphopantetheine binding"/>
    <property type="evidence" value="ECO:0007669"/>
    <property type="project" value="TreeGrafter"/>
</dbReference>
<dbReference type="Pfam" id="PF00668">
    <property type="entry name" value="Condensation"/>
    <property type="match status" value="1"/>
</dbReference>
<dbReference type="InterPro" id="IPR042099">
    <property type="entry name" value="ANL_N_sf"/>
</dbReference>
<dbReference type="PANTHER" id="PTHR45527:SF1">
    <property type="entry name" value="FATTY ACID SYNTHASE"/>
    <property type="match status" value="1"/>
</dbReference>
<sequence length="1046" mass="112322">MTAELVAPPETLPITESQKGLLVVDSLVPTRQIYNQIMQFDLDPARCDAPLVDVVRRALAVLVTVQPALRQVFGRNPDLHATLLAPPDADDLPLETIAVAPGEYAATLAEVGRTIGRTPFDLGVGPVYRFAFVHATDGSAASILLCAHHTVGDGVSMAPIVRDLDRMLTGTMTEDVETLRIARETAFRKELAAQNRVASSEKTAEKAAAWAERLRAVPPLVLYPRPNRPTQTDFAGTRISWTTDEAEAERMQATCKRLGVSPFVLLAGVYGAVVARHGGVSSVLVGSPFAARRTIGAFDLCGFFVNTLPVTVDVDWTRTVDEHLSGPVRAEIDFCRSAVDVPFNRLVAQVQPDRPRDRNPLFSCMLAMQDTFDASTATGPVIGIREPSNGTAKFDLWIGATPVNGRWQLDLDYDRALITPAVADGILDSMRTALRRAITDGSRTLAELFDDASTTQSRRTDGYAADVPAPTLSEWFDETARSTPDAIAIEESERRLTFAELAGRANRVAAGLAGHGVGPGDVVGLRLDALGDNAVAILATLRRGAAYLPLDASLPADRLAYMVNQAGCRVIIGSGLDVDGASTVAIAALESDEDVPSAADRRSGVYVMFTSGSTGRPKGVLMGHPPLLNLAAWSASALNVNADTRFLQYAPAGFDVSFQEIVPTLLLGGTVVAREPADRRDFPAMVRRVAETAVTHLYLPVAALRPFVLCAQAQRTRLPALRTFCVSGEQLLVDDEIRAFFDDHPHCALVNHYGPTETQAVTTQRLAAGDPPWARHVPIGLPMPNVTAYVVDGTGHLAPAGVAGELFLGGCSPAHGYINDPERTADRFAPGRFEPDGILYRTGDQVVRDEHDTLIFLGRGDTQVKIRGHRVELGELETVATEVPGIRQAVAAVRGDGADRELLLFLVSEAGVDHDTVREHLGARLPAHMMPALVVDIESVPTSGTGKTNRAALVELASKVRAEEPVTVAEYADDLERDLAEIWAGVLTVPTVERDVPVLQYGAHSLNIFTALGLVQQRFGVAVSVVDFFRAPTIATLANLVREGLK</sequence>
<dbReference type="InterPro" id="IPR009081">
    <property type="entry name" value="PP-bd_ACP"/>
</dbReference>
<dbReference type="OrthoDB" id="2472181at2"/>
<keyword evidence="4" id="KW-1185">Reference proteome</keyword>
<dbReference type="InterPro" id="IPR020845">
    <property type="entry name" value="AMP-binding_CS"/>
</dbReference>
<reference evidence="3 4" key="2">
    <citation type="submission" date="2019-09" db="EMBL/GenBank/DDBJ databases">
        <authorList>
            <person name="Jin C."/>
        </authorList>
    </citation>
    <scope>NUCLEOTIDE SEQUENCE [LARGE SCALE GENOMIC DNA]</scope>
    <source>
        <strain evidence="3 4">AN110305</strain>
    </source>
</reference>
<dbReference type="PROSITE" id="PS50075">
    <property type="entry name" value="CARRIER"/>
    <property type="match status" value="1"/>
</dbReference>
<dbReference type="GO" id="GO:0005829">
    <property type="term" value="C:cytosol"/>
    <property type="evidence" value="ECO:0007669"/>
    <property type="project" value="TreeGrafter"/>
</dbReference>
<reference evidence="3 4" key="1">
    <citation type="submission" date="2019-09" db="EMBL/GenBank/DDBJ databases">
        <title>Goodfellowia gen. nov., a new genus of the Pseudonocardineae related to Actinoalloteichus, containing Goodfellowia coeruleoviolacea gen. nov., comb. nov. gen. nov., comb. nov.</title>
        <authorList>
            <person name="Labeda D."/>
        </authorList>
    </citation>
    <scope>NUCLEOTIDE SEQUENCE [LARGE SCALE GENOMIC DNA]</scope>
    <source>
        <strain evidence="3 4">AN110305</strain>
    </source>
</reference>
<dbReference type="Gene3D" id="3.30.559.30">
    <property type="entry name" value="Nonribosomal peptide synthetase, condensation domain"/>
    <property type="match status" value="1"/>
</dbReference>
<dbReference type="Pfam" id="PF00501">
    <property type="entry name" value="AMP-binding"/>
    <property type="match status" value="1"/>
</dbReference>
<dbReference type="InterPro" id="IPR023213">
    <property type="entry name" value="CAT-like_dom_sf"/>
</dbReference>
<evidence type="ECO:0000256" key="1">
    <source>
        <dbReference type="ARBA" id="ARBA00001957"/>
    </source>
</evidence>
<evidence type="ECO:0000313" key="3">
    <source>
        <dbReference type="EMBL" id="KAA2261399.1"/>
    </source>
</evidence>
<dbReference type="GO" id="GO:0009239">
    <property type="term" value="P:enterobactin biosynthetic process"/>
    <property type="evidence" value="ECO:0007669"/>
    <property type="project" value="TreeGrafter"/>
</dbReference>
<dbReference type="Proteomes" id="UP000323454">
    <property type="component" value="Unassembled WGS sequence"/>
</dbReference>
<dbReference type="AlphaFoldDB" id="A0A5B2XEB6"/>
<dbReference type="PANTHER" id="PTHR45527">
    <property type="entry name" value="NONRIBOSOMAL PEPTIDE SYNTHETASE"/>
    <property type="match status" value="1"/>
</dbReference>
<dbReference type="SUPFAM" id="SSF52777">
    <property type="entry name" value="CoA-dependent acyltransferases"/>
    <property type="match status" value="2"/>
</dbReference>
<dbReference type="InterPro" id="IPR045851">
    <property type="entry name" value="AMP-bd_C_sf"/>
</dbReference>
<dbReference type="RefSeq" id="WP_149850477.1">
    <property type="nucleotide sequence ID" value="NZ_VUOB01000028.1"/>
</dbReference>
<dbReference type="PROSITE" id="PS00455">
    <property type="entry name" value="AMP_BINDING"/>
    <property type="match status" value="1"/>
</dbReference>
<dbReference type="EMBL" id="VUOB01000028">
    <property type="protein sequence ID" value="KAA2261399.1"/>
    <property type="molecule type" value="Genomic_DNA"/>
</dbReference>
<dbReference type="Gene3D" id="1.10.1200.10">
    <property type="entry name" value="ACP-like"/>
    <property type="match status" value="1"/>
</dbReference>
<dbReference type="NCBIfam" id="TIGR01733">
    <property type="entry name" value="AA-adenyl-dom"/>
    <property type="match status" value="1"/>
</dbReference>
<accession>A0A5B2XEB6</accession>
<dbReference type="GO" id="GO:0008610">
    <property type="term" value="P:lipid biosynthetic process"/>
    <property type="evidence" value="ECO:0007669"/>
    <property type="project" value="UniProtKB-ARBA"/>
</dbReference>
<evidence type="ECO:0000313" key="4">
    <source>
        <dbReference type="Proteomes" id="UP000323454"/>
    </source>
</evidence>
<dbReference type="GO" id="GO:0009366">
    <property type="term" value="C:enterobactin synthetase complex"/>
    <property type="evidence" value="ECO:0007669"/>
    <property type="project" value="TreeGrafter"/>
</dbReference>
<organism evidence="3 4">
    <name type="scientific">Solihabitans fulvus</name>
    <dbReference type="NCBI Taxonomy" id="1892852"/>
    <lineage>
        <taxon>Bacteria</taxon>
        <taxon>Bacillati</taxon>
        <taxon>Actinomycetota</taxon>
        <taxon>Actinomycetes</taxon>
        <taxon>Pseudonocardiales</taxon>
        <taxon>Pseudonocardiaceae</taxon>
        <taxon>Solihabitans</taxon>
    </lineage>
</organism>
<dbReference type="CDD" id="cd05930">
    <property type="entry name" value="A_NRPS"/>
    <property type="match status" value="1"/>
</dbReference>
<dbReference type="InterPro" id="IPR010071">
    <property type="entry name" value="AA_adenyl_dom"/>
</dbReference>
<comment type="caution">
    <text evidence="3">The sequence shown here is derived from an EMBL/GenBank/DDBJ whole genome shotgun (WGS) entry which is preliminary data.</text>
</comment>
<protein>
    <submittedName>
        <fullName evidence="3">Amino acid adenylation domain-containing protein</fullName>
    </submittedName>
</protein>
<dbReference type="Gene3D" id="3.30.300.30">
    <property type="match status" value="1"/>
</dbReference>
<dbReference type="Gene3D" id="3.40.50.12780">
    <property type="entry name" value="N-terminal domain of ligase-like"/>
    <property type="match status" value="1"/>
</dbReference>
<dbReference type="Pfam" id="PF00550">
    <property type="entry name" value="PP-binding"/>
    <property type="match status" value="1"/>
</dbReference>
<evidence type="ECO:0000259" key="2">
    <source>
        <dbReference type="PROSITE" id="PS50075"/>
    </source>
</evidence>
<dbReference type="Gene3D" id="3.30.559.10">
    <property type="entry name" value="Chloramphenicol acetyltransferase-like domain"/>
    <property type="match status" value="1"/>
</dbReference>
<name>A0A5B2XEB6_9PSEU</name>
<dbReference type="SUPFAM" id="SSF56801">
    <property type="entry name" value="Acetyl-CoA synthetase-like"/>
    <property type="match status" value="1"/>
</dbReference>
<dbReference type="GO" id="GO:0047527">
    <property type="term" value="F:2,3-dihydroxybenzoate-serine ligase activity"/>
    <property type="evidence" value="ECO:0007669"/>
    <property type="project" value="TreeGrafter"/>
</dbReference>
<feature type="domain" description="Carrier" evidence="2">
    <location>
        <begin position="970"/>
        <end position="1045"/>
    </location>
</feature>
<dbReference type="InterPro" id="IPR001242">
    <property type="entry name" value="Condensation_dom"/>
</dbReference>
<gene>
    <name evidence="3" type="ORF">F0L68_16515</name>
</gene>
<dbReference type="InterPro" id="IPR000873">
    <property type="entry name" value="AMP-dep_synth/lig_dom"/>
</dbReference>
<proteinExistence type="predicted"/>
<comment type="cofactor">
    <cofactor evidence="1">
        <name>pantetheine 4'-phosphate</name>
        <dbReference type="ChEBI" id="CHEBI:47942"/>
    </cofactor>
</comment>